<gene>
    <name evidence="1" type="ORF">XELAEV_18037443mg</name>
</gene>
<reference evidence="2" key="1">
    <citation type="journal article" date="2016" name="Nature">
        <title>Genome evolution in the allotetraploid frog Xenopus laevis.</title>
        <authorList>
            <person name="Session A.M."/>
            <person name="Uno Y."/>
            <person name="Kwon T."/>
            <person name="Chapman J.A."/>
            <person name="Toyoda A."/>
            <person name="Takahashi S."/>
            <person name="Fukui A."/>
            <person name="Hikosaka A."/>
            <person name="Suzuki A."/>
            <person name="Kondo M."/>
            <person name="van Heeringen S.J."/>
            <person name="Quigley I."/>
            <person name="Heinz S."/>
            <person name="Ogino H."/>
            <person name="Ochi H."/>
            <person name="Hellsten U."/>
            <person name="Lyons J.B."/>
            <person name="Simakov O."/>
            <person name="Putnam N."/>
            <person name="Stites J."/>
            <person name="Kuroki Y."/>
            <person name="Tanaka T."/>
            <person name="Michiue T."/>
            <person name="Watanabe M."/>
            <person name="Bogdanovic O."/>
            <person name="Lister R."/>
            <person name="Georgiou G."/>
            <person name="Paranjpe S.S."/>
            <person name="van Kruijsbergen I."/>
            <person name="Shu S."/>
            <person name="Carlson J."/>
            <person name="Kinoshita T."/>
            <person name="Ohta Y."/>
            <person name="Mawaribuchi S."/>
            <person name="Jenkins J."/>
            <person name="Grimwood J."/>
            <person name="Schmutz J."/>
            <person name="Mitros T."/>
            <person name="Mozaffari S.V."/>
            <person name="Suzuki Y."/>
            <person name="Haramoto Y."/>
            <person name="Yamamoto T.S."/>
            <person name="Takagi C."/>
            <person name="Heald R."/>
            <person name="Miller K."/>
            <person name="Haudenschild C."/>
            <person name="Kitzman J."/>
            <person name="Nakayama T."/>
            <person name="Izutsu Y."/>
            <person name="Robert J."/>
            <person name="Fortriede J."/>
            <person name="Burns K."/>
            <person name="Lotay V."/>
            <person name="Karimi K."/>
            <person name="Yasuoka Y."/>
            <person name="Dichmann D.S."/>
            <person name="Flajnik M.F."/>
            <person name="Houston D.W."/>
            <person name="Shendure J."/>
            <person name="DuPasquier L."/>
            <person name="Vize P.D."/>
            <person name="Zorn A.M."/>
            <person name="Ito M."/>
            <person name="Marcotte E.M."/>
            <person name="Wallingford J.B."/>
            <person name="Ito Y."/>
            <person name="Asashima M."/>
            <person name="Ueno N."/>
            <person name="Matsuda Y."/>
            <person name="Veenstra G.J."/>
            <person name="Fujiyama A."/>
            <person name="Harland R.M."/>
            <person name="Taira M."/>
            <person name="Rokhsar D.S."/>
        </authorList>
    </citation>
    <scope>NUCLEOTIDE SEQUENCE [LARGE SCALE GENOMIC DNA]</scope>
    <source>
        <strain evidence="2">J</strain>
    </source>
</reference>
<evidence type="ECO:0000313" key="2">
    <source>
        <dbReference type="Proteomes" id="UP000694892"/>
    </source>
</evidence>
<protein>
    <submittedName>
        <fullName evidence="1">Uncharacterized protein</fullName>
    </submittedName>
</protein>
<proteinExistence type="predicted"/>
<evidence type="ECO:0000313" key="1">
    <source>
        <dbReference type="EMBL" id="OCT70521.1"/>
    </source>
</evidence>
<name>A0A974CDA7_XENLA</name>
<sequence length="79" mass="8782">MEGMLQSGKKQAQFTLLRVWDQQWIKAKITIQPNFLGPLGSTHPRSAPGATPHPSYPTIKGYIGDARGVQTFCNEGQIW</sequence>
<dbReference type="Proteomes" id="UP000694892">
    <property type="component" value="Chromosome 7S"/>
</dbReference>
<dbReference type="AlphaFoldDB" id="A0A974CDA7"/>
<accession>A0A974CDA7</accession>
<dbReference type="EMBL" id="CM004479">
    <property type="protein sequence ID" value="OCT70521.1"/>
    <property type="molecule type" value="Genomic_DNA"/>
</dbReference>
<organism evidence="1 2">
    <name type="scientific">Xenopus laevis</name>
    <name type="common">African clawed frog</name>
    <dbReference type="NCBI Taxonomy" id="8355"/>
    <lineage>
        <taxon>Eukaryota</taxon>
        <taxon>Metazoa</taxon>
        <taxon>Chordata</taxon>
        <taxon>Craniata</taxon>
        <taxon>Vertebrata</taxon>
        <taxon>Euteleostomi</taxon>
        <taxon>Amphibia</taxon>
        <taxon>Batrachia</taxon>
        <taxon>Anura</taxon>
        <taxon>Pipoidea</taxon>
        <taxon>Pipidae</taxon>
        <taxon>Xenopodinae</taxon>
        <taxon>Xenopus</taxon>
        <taxon>Xenopus</taxon>
    </lineage>
</organism>